<proteinExistence type="predicted"/>
<dbReference type="Proteomes" id="UP000318405">
    <property type="component" value="Unassembled WGS sequence"/>
</dbReference>
<keyword evidence="1" id="KW-0732">Signal</keyword>
<dbReference type="EMBL" id="VLTJ01000029">
    <property type="protein sequence ID" value="TSH92722.1"/>
    <property type="molecule type" value="Genomic_DNA"/>
</dbReference>
<feature type="chain" id="PRO_5022038917" description="DUF2066 domain-containing protein" evidence="1">
    <location>
        <begin position="36"/>
        <end position="420"/>
    </location>
</feature>
<comment type="caution">
    <text evidence="2">The sequence shown here is derived from an EMBL/GenBank/DDBJ whole genome shotgun (WGS) entry which is preliminary data.</text>
</comment>
<dbReference type="AlphaFoldDB" id="A0A556AIJ4"/>
<reference evidence="2 3" key="1">
    <citation type="submission" date="2019-07" db="EMBL/GenBank/DDBJ databases">
        <title>Qingshengfaniella alkalisoli gen. nov., sp. nov., isolated from saline soil.</title>
        <authorList>
            <person name="Xu L."/>
            <person name="Huang X.-X."/>
            <person name="Sun J.-Q."/>
        </authorList>
    </citation>
    <scope>NUCLEOTIDE SEQUENCE [LARGE SCALE GENOMIC DNA]</scope>
    <source>
        <strain evidence="2 3">DSM 27279</strain>
    </source>
</reference>
<name>A0A556AIJ4_9BURK</name>
<feature type="signal peptide" evidence="1">
    <location>
        <begin position="1"/>
        <end position="35"/>
    </location>
</feature>
<accession>A0A556AIJ4</accession>
<sequence length="420" mass="45133">MSLFTFFRRAGQRRAFLLFSCLLLAVPCIALRGWAADASAQPGAPAAPLVGAAFLPDAQTLDGHWSDDALVAARVRLARLHAQGYHAVDPVRLAAGQEDPAGVSARPMVLVFVQEPAQFAREIRPLLASYGWRAVLAPTSADAMPEAESPAWRALRAVRRDVELAGLLPFDPARQATEEAVRRVAAMASGIREITGTVPRVWVEPRFGAAGVALRIRASADDEVRLMLPDADVHGRPLPVVSDHERRRFGDDALQAANPPRRVFGVEFSTLASTFAQQGEAGVDTWALRATQAGATEVWLRLPSRGGFDVDAFLAIAARLREQAWVDVRVWLPADCMAGVIACDGLDPGPLARTRAAQARACTRATQVFHRVAGGEVRGVVFDPTTRLPRPGQGPAAGAERHVAQSEVHDACLRGFALMP</sequence>
<evidence type="ECO:0000313" key="2">
    <source>
        <dbReference type="EMBL" id="TSH92722.1"/>
    </source>
</evidence>
<evidence type="ECO:0000256" key="1">
    <source>
        <dbReference type="SAM" id="SignalP"/>
    </source>
</evidence>
<keyword evidence="3" id="KW-1185">Reference proteome</keyword>
<organism evidence="2 3">
    <name type="scientific">Verticiella sediminum</name>
    <dbReference type="NCBI Taxonomy" id="1247510"/>
    <lineage>
        <taxon>Bacteria</taxon>
        <taxon>Pseudomonadati</taxon>
        <taxon>Pseudomonadota</taxon>
        <taxon>Betaproteobacteria</taxon>
        <taxon>Burkholderiales</taxon>
        <taxon>Alcaligenaceae</taxon>
        <taxon>Verticiella</taxon>
    </lineage>
</organism>
<gene>
    <name evidence="2" type="ORF">FOZ76_15010</name>
</gene>
<dbReference type="RefSeq" id="WP_143949088.1">
    <property type="nucleotide sequence ID" value="NZ_BAABMB010000001.1"/>
</dbReference>
<evidence type="ECO:0000313" key="3">
    <source>
        <dbReference type="Proteomes" id="UP000318405"/>
    </source>
</evidence>
<protein>
    <recommendedName>
        <fullName evidence="4">DUF2066 domain-containing protein</fullName>
    </recommendedName>
</protein>
<evidence type="ECO:0008006" key="4">
    <source>
        <dbReference type="Google" id="ProtNLM"/>
    </source>
</evidence>